<dbReference type="AlphaFoldDB" id="Q9F0B6"/>
<dbReference type="RefSeq" id="WP_216698140.1">
    <property type="nucleotide sequence ID" value="NZ_CP102529.1"/>
</dbReference>
<proteinExistence type="predicted"/>
<protein>
    <submittedName>
        <fullName evidence="1">EpsL</fullName>
    </submittedName>
</protein>
<name>Q9F0B6_LACDE</name>
<accession>Q9F0B6</accession>
<reference evidence="1" key="1">
    <citation type="thesis" date="2000" institute="Lausanne University" country="Switzerland">
        <title>Molecular characterisation of exopolysaccharide biosynthesis by Lactobacillus delbrueckii subsp. bulgaricus.</title>
        <authorList>
            <person name="Lamothe G.T."/>
        </authorList>
    </citation>
    <scope>NUCLEOTIDE SEQUENCE</scope>
</reference>
<sequence length="323" mass="37954">MKFLIIDDERSLYKAMFSDLINSSDKNISEVPIFSQMPRYLSVAKPMVFNDRINRHVWLPFKKTYDKYYSLTSYNFDKSEKYWVVMLNGTLNTHYSAEYIARLKKEKPNVKFALIMYDHFGNRAARRVKKLLPFFDHVFSFDQGDCERYGLDHILATFSIPHDLKKDDNFKNTAEFVGRVDDREQLLEKVLTKIGDQVPNCRFHLVGVDKSKQKTKPYLHYYPVSYHDELMLAYNSNCIIEILKAGQNGISLRTCEAIVFNKKLVTNNQSVKQLPYYNPNYIKVISNVDDVDVNFIKKVENVEYNYDGLFSPYRIIEKLKTIG</sequence>
<dbReference type="EMBL" id="AF267127">
    <property type="protein sequence ID" value="AAG44716.1"/>
    <property type="molecule type" value="Genomic_DNA"/>
</dbReference>
<organism evidence="1">
    <name type="scientific">Lactobacillus delbrueckii subsp. bulgaricus</name>
    <dbReference type="NCBI Taxonomy" id="1585"/>
    <lineage>
        <taxon>Bacteria</taxon>
        <taxon>Bacillati</taxon>
        <taxon>Bacillota</taxon>
        <taxon>Bacilli</taxon>
        <taxon>Lactobacillales</taxon>
        <taxon>Lactobacillaceae</taxon>
        <taxon>Lactobacillus</taxon>
    </lineage>
</organism>
<reference evidence="1" key="2">
    <citation type="journal article" date="2002" name="Arch. Microbiol.">
        <title>Genetic and biochemical characterization of exopolysaccharide biosynthesis by Lactobacillus delbrueckii subsp. bulgaricus.</title>
        <authorList>
            <person name="Lamothe G.T."/>
            <person name="Jolly L."/>
            <person name="Mollet B."/>
            <person name="Stingele F."/>
        </authorList>
    </citation>
    <scope>NUCLEOTIDE SEQUENCE</scope>
</reference>
<gene>
    <name evidence="1" type="primary">epsL</name>
</gene>
<evidence type="ECO:0000313" key="1">
    <source>
        <dbReference type="EMBL" id="AAG44716.1"/>
    </source>
</evidence>